<name>W7TIN8_9STRA</name>
<evidence type="ECO:0000256" key="1">
    <source>
        <dbReference type="SAM" id="MobiDB-lite"/>
    </source>
</evidence>
<comment type="caution">
    <text evidence="2">The sequence shown here is derived from an EMBL/GenBank/DDBJ whole genome shotgun (WGS) entry which is preliminary data.</text>
</comment>
<keyword evidence="3" id="KW-1185">Reference proteome</keyword>
<evidence type="ECO:0000313" key="3">
    <source>
        <dbReference type="Proteomes" id="UP000019335"/>
    </source>
</evidence>
<dbReference type="AlphaFoldDB" id="W7TIN8"/>
<dbReference type="Proteomes" id="UP000019335">
    <property type="component" value="Unassembled WGS sequence"/>
</dbReference>
<feature type="compositionally biased region" description="Basic and acidic residues" evidence="1">
    <location>
        <begin position="33"/>
        <end position="47"/>
    </location>
</feature>
<feature type="non-terminal residue" evidence="2">
    <location>
        <position position="1"/>
    </location>
</feature>
<proteinExistence type="predicted"/>
<gene>
    <name evidence="2" type="ORF">Naga_102036g1</name>
</gene>
<dbReference type="EMBL" id="AZIL01002786">
    <property type="protein sequence ID" value="EWM20809.1"/>
    <property type="molecule type" value="Genomic_DNA"/>
</dbReference>
<feature type="region of interest" description="Disordered" evidence="1">
    <location>
        <begin position="19"/>
        <end position="47"/>
    </location>
</feature>
<reference evidence="2 3" key="1">
    <citation type="journal article" date="2014" name="Mol. Plant">
        <title>Chromosome Scale Genome Assembly and Transcriptome Profiling of Nannochloropsis gaditana in Nitrogen Depletion.</title>
        <authorList>
            <person name="Corteggiani Carpinelli E."/>
            <person name="Telatin A."/>
            <person name="Vitulo N."/>
            <person name="Forcato C."/>
            <person name="D'Angelo M."/>
            <person name="Schiavon R."/>
            <person name="Vezzi A."/>
            <person name="Giacometti G.M."/>
            <person name="Morosinotto T."/>
            <person name="Valle G."/>
        </authorList>
    </citation>
    <scope>NUCLEOTIDE SEQUENCE [LARGE SCALE GENOMIC DNA]</scope>
    <source>
        <strain evidence="2 3">B-31</strain>
    </source>
</reference>
<evidence type="ECO:0000313" key="2">
    <source>
        <dbReference type="EMBL" id="EWM20809.1"/>
    </source>
</evidence>
<protein>
    <submittedName>
        <fullName evidence="2">Uncharacterized protein</fullName>
    </submittedName>
</protein>
<sequence length="103" mass="11293">PPALPPSLGCHPPPFLRLPSPLLAPDLPVPRPRGGERRKGKREEGREGGVLVVCEPLPGALQRTWAGHARQFFTLDLIAWRVNQKEKEEAIEDGSLPPRPLSA</sequence>
<organism evidence="2 3">
    <name type="scientific">Nannochloropsis gaditana</name>
    <dbReference type="NCBI Taxonomy" id="72520"/>
    <lineage>
        <taxon>Eukaryota</taxon>
        <taxon>Sar</taxon>
        <taxon>Stramenopiles</taxon>
        <taxon>Ochrophyta</taxon>
        <taxon>Eustigmatophyceae</taxon>
        <taxon>Eustigmatales</taxon>
        <taxon>Monodopsidaceae</taxon>
        <taxon>Nannochloropsis</taxon>
    </lineage>
</organism>
<accession>W7TIN8</accession>